<organism evidence="2 3">
    <name type="scientific">Clostridium estertheticum subsp. estertheticum</name>
    <dbReference type="NCBI Taxonomy" id="1552"/>
    <lineage>
        <taxon>Bacteria</taxon>
        <taxon>Bacillati</taxon>
        <taxon>Bacillota</taxon>
        <taxon>Clostridia</taxon>
        <taxon>Eubacteriales</taxon>
        <taxon>Clostridiaceae</taxon>
        <taxon>Clostridium</taxon>
    </lineage>
</organism>
<protein>
    <submittedName>
        <fullName evidence="2">CopG family transcriptional regulator</fullName>
    </submittedName>
</protein>
<evidence type="ECO:0000259" key="1">
    <source>
        <dbReference type="Pfam" id="PF12651"/>
    </source>
</evidence>
<keyword evidence="3" id="KW-1185">Reference proteome</keyword>
<dbReference type="Gene3D" id="1.10.1220.10">
    <property type="entry name" value="Met repressor-like"/>
    <property type="match status" value="1"/>
</dbReference>
<dbReference type="Proteomes" id="UP000182569">
    <property type="component" value="Chromosome"/>
</dbReference>
<gene>
    <name evidence="2" type="ORF">A7L45_16225</name>
</gene>
<dbReference type="InterPro" id="IPR038733">
    <property type="entry name" value="Predicted_DNA_bind_prot_RHH"/>
</dbReference>
<proteinExistence type="predicted"/>
<dbReference type="Pfam" id="PF12651">
    <property type="entry name" value="RHH_3"/>
    <property type="match status" value="1"/>
</dbReference>
<dbReference type="KEGG" id="ceu:A7L45_16225"/>
<dbReference type="EMBL" id="CP015756">
    <property type="protein sequence ID" value="APC41513.1"/>
    <property type="molecule type" value="Genomic_DNA"/>
</dbReference>
<name>A0A1J0GJK0_9CLOT</name>
<dbReference type="RefSeq" id="WP_071613805.1">
    <property type="nucleotide sequence ID" value="NZ_CP015756.1"/>
</dbReference>
<sequence>MLVHREKISNSIEKELYIKLKVLSAETRIPISKLLDEAIEDLLSKHSAKK</sequence>
<reference evidence="3" key="1">
    <citation type="journal article" date="2016" name="Front. Microbiol.">
        <title>Complete Genome Sequence of Clostridium estertheticum DSM 8809, a Microbe Identified in Spoiled Vacuum Packed Beef.</title>
        <authorList>
            <person name="Yu Z."/>
            <person name="Gunn L."/>
            <person name="Brennan E."/>
            <person name="Reid R."/>
            <person name="Wall P.G."/>
            <person name="Gaora O.P."/>
            <person name="Hurley D."/>
            <person name="Bolton D."/>
            <person name="Fanning S."/>
        </authorList>
    </citation>
    <scope>NUCLEOTIDE SEQUENCE [LARGE SCALE GENOMIC DNA]</scope>
    <source>
        <strain evidence="3">DSM 8809</strain>
    </source>
</reference>
<dbReference type="InterPro" id="IPR013321">
    <property type="entry name" value="Arc_rbn_hlx_hlx"/>
</dbReference>
<feature type="domain" description="Predicted DNA-binding protein ribbon-helix-helix" evidence="1">
    <location>
        <begin position="5"/>
        <end position="46"/>
    </location>
</feature>
<dbReference type="GO" id="GO:0006355">
    <property type="term" value="P:regulation of DNA-templated transcription"/>
    <property type="evidence" value="ECO:0007669"/>
    <property type="project" value="InterPro"/>
</dbReference>
<evidence type="ECO:0000313" key="2">
    <source>
        <dbReference type="EMBL" id="APC41513.1"/>
    </source>
</evidence>
<dbReference type="OrthoDB" id="1931783at2"/>
<evidence type="ECO:0000313" key="3">
    <source>
        <dbReference type="Proteomes" id="UP000182569"/>
    </source>
</evidence>
<dbReference type="AlphaFoldDB" id="A0A1J0GJK0"/>
<accession>A0A1J0GJK0</accession>